<organism evidence="3 4">
    <name type="scientific">[Torrubiella] hemipterigena</name>
    <dbReference type="NCBI Taxonomy" id="1531966"/>
    <lineage>
        <taxon>Eukaryota</taxon>
        <taxon>Fungi</taxon>
        <taxon>Dikarya</taxon>
        <taxon>Ascomycota</taxon>
        <taxon>Pezizomycotina</taxon>
        <taxon>Sordariomycetes</taxon>
        <taxon>Hypocreomycetidae</taxon>
        <taxon>Hypocreales</taxon>
        <taxon>Clavicipitaceae</taxon>
        <taxon>Clavicipitaceae incertae sedis</taxon>
        <taxon>'Torrubiella' clade</taxon>
    </lineage>
</organism>
<protein>
    <submittedName>
        <fullName evidence="3">Uncharacterized protein</fullName>
    </submittedName>
</protein>
<dbReference type="AlphaFoldDB" id="A0A0A1TCT7"/>
<keyword evidence="2" id="KW-1133">Transmembrane helix</keyword>
<feature type="transmembrane region" description="Helical" evidence="2">
    <location>
        <begin position="435"/>
        <end position="455"/>
    </location>
</feature>
<sequence length="538" mass="56839">MAVPQWLRAIASGVQNDATQSTTSFTEAHSTDEDHATSFHQITITYGNIDHSVSITTSSTIDTTALSYSTSTSRNNLTTIGSQILKPAPDTRVSPIQVVTPYLTTYTKTNIDGSYSTIVGPVPAKPGNGHPNPEEPGILSEGLQGPQPSIEGTLPLASVTVTGQQLVAPESGIGHQTTVAESRFATLHGASISGKQVIGSQSADSHIQSTSVSNIRVVGQVFDSLVPLPASKVVVGPLTTDFTPPQSCTTLGKFADYRADTSAEPSLSVIWTFKRGRLCADVQIADGCLPSQFIQTFSQKLGGGHQLETIPVYSPGDRCPVGYEGACTMVPQTQMTDLQGKTLAWAALQYGEMAIGCCPSGYACYGGGRSCISTAYAGATFTRSSCATQTDDSSPLTIASNARGYAFDVQMIYIKHETLPGAPTEGHELSTGAKAVIGILIPLVVLGLAIGGLFFNKIRKRRAATDIERLAPGKDTAISPNEAPDQSTIQPEKEDVKKKVVETPLCEISSDVVMEMEGDNSFAPLEMDADQHIPHDTL</sequence>
<evidence type="ECO:0000313" key="4">
    <source>
        <dbReference type="Proteomes" id="UP000039046"/>
    </source>
</evidence>
<evidence type="ECO:0000313" key="3">
    <source>
        <dbReference type="EMBL" id="CEJ83169.1"/>
    </source>
</evidence>
<dbReference type="HOGENOM" id="CLU_506400_0_0_1"/>
<keyword evidence="2" id="KW-0812">Transmembrane</keyword>
<dbReference type="Proteomes" id="UP000039046">
    <property type="component" value="Unassembled WGS sequence"/>
</dbReference>
<keyword evidence="4" id="KW-1185">Reference proteome</keyword>
<name>A0A0A1TCT7_9HYPO</name>
<feature type="region of interest" description="Disordered" evidence="1">
    <location>
        <begin position="473"/>
        <end position="496"/>
    </location>
</feature>
<feature type="region of interest" description="Disordered" evidence="1">
    <location>
        <begin position="125"/>
        <end position="144"/>
    </location>
</feature>
<dbReference type="EMBL" id="CDHN01000001">
    <property type="protein sequence ID" value="CEJ83169.1"/>
    <property type="molecule type" value="Genomic_DNA"/>
</dbReference>
<accession>A0A0A1TCT7</accession>
<evidence type="ECO:0000256" key="1">
    <source>
        <dbReference type="SAM" id="MobiDB-lite"/>
    </source>
</evidence>
<reference evidence="3 4" key="1">
    <citation type="journal article" date="2015" name="Genome Announc.">
        <title>Draft Genome Sequence and Gene Annotation of the Entomopathogenic Fungus Verticillium hemipterigenum.</title>
        <authorList>
            <person name="Horn F."/>
            <person name="Habel A."/>
            <person name="Scharf D.H."/>
            <person name="Dworschak J."/>
            <person name="Brakhage A.A."/>
            <person name="Guthke R."/>
            <person name="Hertweck C."/>
            <person name="Linde J."/>
        </authorList>
    </citation>
    <scope>NUCLEOTIDE SEQUENCE [LARGE SCALE GENOMIC DNA]</scope>
</reference>
<gene>
    <name evidence="3" type="ORF">VHEMI03190</name>
</gene>
<dbReference type="STRING" id="1531966.A0A0A1TCT7"/>
<feature type="compositionally biased region" description="Low complexity" evidence="1">
    <location>
        <begin position="126"/>
        <end position="137"/>
    </location>
</feature>
<dbReference type="OrthoDB" id="5429716at2759"/>
<keyword evidence="2" id="KW-0472">Membrane</keyword>
<proteinExistence type="predicted"/>
<evidence type="ECO:0000256" key="2">
    <source>
        <dbReference type="SAM" id="Phobius"/>
    </source>
</evidence>